<feature type="compositionally biased region" description="Basic residues" evidence="1">
    <location>
        <begin position="73"/>
        <end position="83"/>
    </location>
</feature>
<feature type="region of interest" description="Disordered" evidence="1">
    <location>
        <begin position="51"/>
        <end position="89"/>
    </location>
</feature>
<proteinExistence type="predicted"/>
<gene>
    <name evidence="2" type="ORF">PT974_10937</name>
</gene>
<keyword evidence="3" id="KW-1185">Reference proteome</keyword>
<protein>
    <submittedName>
        <fullName evidence="2">Uncharacterized protein</fullName>
    </submittedName>
</protein>
<comment type="caution">
    <text evidence="2">The sequence shown here is derived from an EMBL/GenBank/DDBJ whole genome shotgun (WGS) entry which is preliminary data.</text>
</comment>
<feature type="compositionally biased region" description="Polar residues" evidence="1">
    <location>
        <begin position="51"/>
        <end position="66"/>
    </location>
</feature>
<reference evidence="2 3" key="1">
    <citation type="submission" date="2024-01" db="EMBL/GenBank/DDBJ databases">
        <title>Complete genome of Cladobotryum mycophilum ATHUM6906.</title>
        <authorList>
            <person name="Christinaki A.C."/>
            <person name="Myridakis A.I."/>
            <person name="Kouvelis V.N."/>
        </authorList>
    </citation>
    <scope>NUCLEOTIDE SEQUENCE [LARGE SCALE GENOMIC DNA]</scope>
    <source>
        <strain evidence="2 3">ATHUM6906</strain>
    </source>
</reference>
<name>A0ABR0SBA0_9HYPO</name>
<evidence type="ECO:0000313" key="2">
    <source>
        <dbReference type="EMBL" id="KAK5989418.1"/>
    </source>
</evidence>
<evidence type="ECO:0000313" key="3">
    <source>
        <dbReference type="Proteomes" id="UP001338125"/>
    </source>
</evidence>
<organism evidence="2 3">
    <name type="scientific">Cladobotryum mycophilum</name>
    <dbReference type="NCBI Taxonomy" id="491253"/>
    <lineage>
        <taxon>Eukaryota</taxon>
        <taxon>Fungi</taxon>
        <taxon>Dikarya</taxon>
        <taxon>Ascomycota</taxon>
        <taxon>Pezizomycotina</taxon>
        <taxon>Sordariomycetes</taxon>
        <taxon>Hypocreomycetidae</taxon>
        <taxon>Hypocreales</taxon>
        <taxon>Hypocreaceae</taxon>
        <taxon>Cladobotryum</taxon>
    </lineage>
</organism>
<dbReference type="EMBL" id="JAVFKD010000015">
    <property type="protein sequence ID" value="KAK5989418.1"/>
    <property type="molecule type" value="Genomic_DNA"/>
</dbReference>
<sequence>MHSQSTMFAPRGLESSVLDELMEEQSSPISQIRDENLILLDDETIASITSASSRRTKSIRTPSSPLSPWKASRISKTKRKSRKSRDNDFTIYNDHTAGVIKTPYRTYYGSNVPAMGDRSNGGKFFFTPLQFMRMGYQHFRQQFDGHEGALQELRRVIESDRVKLEEAVKGYYQWTHNEHPNDVCQWVQDKSYDRRWTPKQKEGFRAFVRQIGDKSRGACGAYVKGDEDTALALDAKIEPFIQSRLAKLGITNLLVTKERSFITTNFMCTYLFYPVQEDTPKIYREDFNEYDAEEIDQKWPEYWAEEEGPRRDE</sequence>
<accession>A0ABR0SBA0</accession>
<evidence type="ECO:0000256" key="1">
    <source>
        <dbReference type="SAM" id="MobiDB-lite"/>
    </source>
</evidence>
<dbReference type="Proteomes" id="UP001338125">
    <property type="component" value="Unassembled WGS sequence"/>
</dbReference>